<feature type="non-terminal residue" evidence="9">
    <location>
        <position position="1"/>
    </location>
</feature>
<keyword evidence="3" id="KW-1003">Cell membrane</keyword>
<name>A0A2M8Q9D2_9CHLR</name>
<feature type="transmembrane region" description="Helical" evidence="7">
    <location>
        <begin position="174"/>
        <end position="194"/>
    </location>
</feature>
<feature type="transmembrane region" description="Helical" evidence="7">
    <location>
        <begin position="12"/>
        <end position="43"/>
    </location>
</feature>
<comment type="caution">
    <text evidence="9">The sequence shown here is derived from an EMBL/GenBank/DDBJ whole genome shotgun (WGS) entry which is preliminary data.</text>
</comment>
<feature type="domain" description="Citrate transporter-like" evidence="8">
    <location>
        <begin position="3"/>
        <end position="141"/>
    </location>
</feature>
<organism evidence="9 10">
    <name type="scientific">Candidatus Thermofonsia Clade 3 bacterium</name>
    <dbReference type="NCBI Taxonomy" id="2364212"/>
    <lineage>
        <taxon>Bacteria</taxon>
        <taxon>Bacillati</taxon>
        <taxon>Chloroflexota</taxon>
        <taxon>Candidatus Thermofontia</taxon>
        <taxon>Candidatus Thermofonsia Clade 3</taxon>
    </lineage>
</organism>
<evidence type="ECO:0000256" key="7">
    <source>
        <dbReference type="SAM" id="Phobius"/>
    </source>
</evidence>
<dbReference type="Proteomes" id="UP000230790">
    <property type="component" value="Unassembled WGS sequence"/>
</dbReference>
<evidence type="ECO:0000256" key="2">
    <source>
        <dbReference type="ARBA" id="ARBA00022448"/>
    </source>
</evidence>
<proteinExistence type="predicted"/>
<dbReference type="GO" id="GO:0055085">
    <property type="term" value="P:transmembrane transport"/>
    <property type="evidence" value="ECO:0007669"/>
    <property type="project" value="InterPro"/>
</dbReference>
<feature type="transmembrane region" description="Helical" evidence="7">
    <location>
        <begin position="129"/>
        <end position="154"/>
    </location>
</feature>
<evidence type="ECO:0000256" key="4">
    <source>
        <dbReference type="ARBA" id="ARBA00022692"/>
    </source>
</evidence>
<dbReference type="AlphaFoldDB" id="A0A2M8Q9D2"/>
<comment type="subcellular location">
    <subcellularLocation>
        <location evidence="1">Cell membrane</location>
        <topology evidence="1">Multi-pass membrane protein</topology>
    </subcellularLocation>
</comment>
<keyword evidence="5 7" id="KW-1133">Transmembrane helix</keyword>
<keyword evidence="2" id="KW-0813">Transport</keyword>
<accession>A0A2M8Q9D2</accession>
<gene>
    <name evidence="9" type="ORF">CUN48_13860</name>
</gene>
<dbReference type="GO" id="GO:0005886">
    <property type="term" value="C:plasma membrane"/>
    <property type="evidence" value="ECO:0007669"/>
    <property type="project" value="UniProtKB-SubCell"/>
</dbReference>
<dbReference type="PANTHER" id="PTHR43302">
    <property type="entry name" value="TRANSPORTER ARSB-RELATED"/>
    <property type="match status" value="1"/>
</dbReference>
<feature type="transmembrane region" description="Helical" evidence="7">
    <location>
        <begin position="55"/>
        <end position="73"/>
    </location>
</feature>
<protein>
    <submittedName>
        <fullName evidence="9">Anion transporter</fullName>
    </submittedName>
</protein>
<evidence type="ECO:0000256" key="1">
    <source>
        <dbReference type="ARBA" id="ARBA00004651"/>
    </source>
</evidence>
<sequence length="195" mass="20917">RVRTEQPLLRKSLFATAVMMAGFVLGFPIPLAALVGAAILLISRRREPEAVFREIDLSLLVFFGGLFIVTGAIESVGLSEKLFALAQPLAEQGVAALSLVAVLLSNLVSNVPAVLLFRPYIPEFPNPTQAWLTLAMSTTLAGNLTLLGSVANLIVAEIAYRREVNLSFPEYLKAGPLITAISLTIGILWLTLAFA</sequence>
<evidence type="ECO:0000313" key="9">
    <source>
        <dbReference type="EMBL" id="PJF46427.1"/>
    </source>
</evidence>
<evidence type="ECO:0000259" key="8">
    <source>
        <dbReference type="Pfam" id="PF03600"/>
    </source>
</evidence>
<evidence type="ECO:0000256" key="5">
    <source>
        <dbReference type="ARBA" id="ARBA00022989"/>
    </source>
</evidence>
<reference evidence="9 10" key="1">
    <citation type="submission" date="2017-11" db="EMBL/GenBank/DDBJ databases">
        <title>Evolution of Phototrophy in the Chloroflexi Phylum Driven by Horizontal Gene Transfer.</title>
        <authorList>
            <person name="Ward L.M."/>
            <person name="Hemp J."/>
            <person name="Shih P.M."/>
            <person name="Mcglynn S.E."/>
            <person name="Fischer W."/>
        </authorList>
    </citation>
    <scope>NUCLEOTIDE SEQUENCE [LARGE SCALE GENOMIC DNA]</scope>
    <source>
        <strain evidence="9">JP3_7</strain>
    </source>
</reference>
<evidence type="ECO:0000256" key="6">
    <source>
        <dbReference type="ARBA" id="ARBA00023136"/>
    </source>
</evidence>
<feature type="transmembrane region" description="Helical" evidence="7">
    <location>
        <begin position="93"/>
        <end position="117"/>
    </location>
</feature>
<evidence type="ECO:0000313" key="10">
    <source>
        <dbReference type="Proteomes" id="UP000230790"/>
    </source>
</evidence>
<dbReference type="PANTHER" id="PTHR43302:SF5">
    <property type="entry name" value="TRANSPORTER ARSB-RELATED"/>
    <property type="match status" value="1"/>
</dbReference>
<dbReference type="EMBL" id="PGTN01000214">
    <property type="protein sequence ID" value="PJF46427.1"/>
    <property type="molecule type" value="Genomic_DNA"/>
</dbReference>
<keyword evidence="6 7" id="KW-0472">Membrane</keyword>
<evidence type="ECO:0000256" key="3">
    <source>
        <dbReference type="ARBA" id="ARBA00022475"/>
    </source>
</evidence>
<dbReference type="Pfam" id="PF03600">
    <property type="entry name" value="CitMHS"/>
    <property type="match status" value="1"/>
</dbReference>
<dbReference type="InterPro" id="IPR004680">
    <property type="entry name" value="Cit_transptr-like_dom"/>
</dbReference>
<keyword evidence="4 7" id="KW-0812">Transmembrane</keyword>